<keyword evidence="5" id="KW-0406">Ion transport</keyword>
<keyword evidence="5" id="KW-1003">Cell membrane</keyword>
<reference evidence="7 8" key="1">
    <citation type="submission" date="2018-04" db="EMBL/GenBank/DDBJ databases">
        <title>Bordetella sp. HZ20 isolated from seawater.</title>
        <authorList>
            <person name="Sun C."/>
        </authorList>
    </citation>
    <scope>NUCLEOTIDE SEQUENCE [LARGE SCALE GENOMIC DNA]</scope>
    <source>
        <strain evidence="7 8">HZ20</strain>
    </source>
</reference>
<evidence type="ECO:0000256" key="3">
    <source>
        <dbReference type="ARBA" id="ARBA00022989"/>
    </source>
</evidence>
<dbReference type="GO" id="GO:0005886">
    <property type="term" value="C:plasma membrane"/>
    <property type="evidence" value="ECO:0007669"/>
    <property type="project" value="UniProtKB-SubCell"/>
</dbReference>
<keyword evidence="3 5" id="KW-1133">Transmembrane helix</keyword>
<proteinExistence type="inferred from homology"/>
<dbReference type="Proteomes" id="UP000244571">
    <property type="component" value="Chromosome"/>
</dbReference>
<protein>
    <recommendedName>
        <fullName evidence="5">Small-conductance mechanosensitive channel</fullName>
    </recommendedName>
</protein>
<keyword evidence="5" id="KW-0997">Cell inner membrane</keyword>
<comment type="subcellular location">
    <subcellularLocation>
        <location evidence="5">Cell inner membrane</location>
        <topology evidence="5">Multi-pass membrane protein</topology>
    </subcellularLocation>
    <subcellularLocation>
        <location evidence="1">Membrane</location>
    </subcellularLocation>
</comment>
<dbReference type="InterPro" id="IPR006685">
    <property type="entry name" value="MscS_channel_2nd"/>
</dbReference>
<evidence type="ECO:0000256" key="2">
    <source>
        <dbReference type="ARBA" id="ARBA00022692"/>
    </source>
</evidence>
<dbReference type="PANTHER" id="PTHR30221">
    <property type="entry name" value="SMALL-CONDUCTANCE MECHANOSENSITIVE CHANNEL"/>
    <property type="match status" value="1"/>
</dbReference>
<keyword evidence="5" id="KW-0407">Ion channel</keyword>
<dbReference type="RefSeq" id="WP_108622535.1">
    <property type="nucleotide sequence ID" value="NZ_CP028901.1"/>
</dbReference>
<dbReference type="EMBL" id="CP028901">
    <property type="protein sequence ID" value="AWB35125.1"/>
    <property type="molecule type" value="Genomic_DNA"/>
</dbReference>
<comment type="function">
    <text evidence="5">Mechanosensitive channel that participates in the regulation of osmotic pressure changes within the cell, opening in response to stretch forces in the membrane lipid bilayer, without the need for other proteins. Contributes to normal resistance to hypoosmotic shock. Forms an ion channel of 1.0 nanosiemens conductance with a slight preference for anions.</text>
</comment>
<evidence type="ECO:0000256" key="4">
    <source>
        <dbReference type="ARBA" id="ARBA00023136"/>
    </source>
</evidence>
<dbReference type="OrthoDB" id="9799209at2"/>
<feature type="domain" description="Mechanosensitive ion channel MscS" evidence="6">
    <location>
        <begin position="103"/>
        <end position="169"/>
    </location>
</feature>
<dbReference type="KEGG" id="boz:DBV39_16880"/>
<dbReference type="InterPro" id="IPR023408">
    <property type="entry name" value="MscS_beta-dom_sf"/>
</dbReference>
<comment type="subunit">
    <text evidence="5">Homoheptamer.</text>
</comment>
<name>A0A2R4XMV9_9BURK</name>
<keyword evidence="4 5" id="KW-0472">Membrane</keyword>
<evidence type="ECO:0000256" key="1">
    <source>
        <dbReference type="ARBA" id="ARBA00004370"/>
    </source>
</evidence>
<comment type="similarity">
    <text evidence="5">Belongs to the MscS (TC 1.A.23) family.</text>
</comment>
<dbReference type="Gene3D" id="2.30.30.60">
    <property type="match status" value="1"/>
</dbReference>
<feature type="transmembrane region" description="Helical" evidence="5">
    <location>
        <begin position="53"/>
        <end position="79"/>
    </location>
</feature>
<dbReference type="Pfam" id="PF00924">
    <property type="entry name" value="MS_channel_2nd"/>
    <property type="match status" value="1"/>
</dbReference>
<dbReference type="Gene3D" id="1.10.287.1260">
    <property type="match status" value="1"/>
</dbReference>
<dbReference type="InterPro" id="IPR010920">
    <property type="entry name" value="LSM_dom_sf"/>
</dbReference>
<feature type="transmembrane region" description="Helical" evidence="5">
    <location>
        <begin position="20"/>
        <end position="41"/>
    </location>
</feature>
<organism evidence="7 8">
    <name type="scientific">Orrella marina</name>
    <dbReference type="NCBI Taxonomy" id="2163011"/>
    <lineage>
        <taxon>Bacteria</taxon>
        <taxon>Pseudomonadati</taxon>
        <taxon>Pseudomonadota</taxon>
        <taxon>Betaproteobacteria</taxon>
        <taxon>Burkholderiales</taxon>
        <taxon>Alcaligenaceae</taxon>
        <taxon>Orrella</taxon>
    </lineage>
</organism>
<dbReference type="SUPFAM" id="SSF50182">
    <property type="entry name" value="Sm-like ribonucleoproteins"/>
    <property type="match status" value="1"/>
</dbReference>
<evidence type="ECO:0000259" key="6">
    <source>
        <dbReference type="Pfam" id="PF00924"/>
    </source>
</evidence>
<dbReference type="PANTHER" id="PTHR30221:SF1">
    <property type="entry name" value="SMALL-CONDUCTANCE MECHANOSENSITIVE CHANNEL"/>
    <property type="match status" value="1"/>
</dbReference>
<keyword evidence="5" id="KW-0813">Transport</keyword>
<keyword evidence="8" id="KW-1185">Reference proteome</keyword>
<gene>
    <name evidence="7" type="ORF">DBV39_16880</name>
</gene>
<evidence type="ECO:0000313" key="7">
    <source>
        <dbReference type="EMBL" id="AWB35125.1"/>
    </source>
</evidence>
<accession>A0A2R4XMV9</accession>
<dbReference type="InterPro" id="IPR045275">
    <property type="entry name" value="MscS_archaea/bacteria_type"/>
</dbReference>
<comment type="caution">
    <text evidence="5">Lacks conserved residue(s) required for the propagation of feature annotation.</text>
</comment>
<evidence type="ECO:0000256" key="5">
    <source>
        <dbReference type="RuleBase" id="RU369025"/>
    </source>
</evidence>
<dbReference type="GO" id="GO:0008381">
    <property type="term" value="F:mechanosensitive monoatomic ion channel activity"/>
    <property type="evidence" value="ECO:0007669"/>
    <property type="project" value="InterPro"/>
</dbReference>
<keyword evidence="2 5" id="KW-0812">Transmembrane</keyword>
<sequence length="270" mass="29840">MNESGQISQILRPLGTTDLIELGLIIASAIVLITLMQRLIPWVAERFTGKRRLLLLSSVPVIRLVLILWAVILVVPILIEPSLQNTAVLLGSVGLAIGFALKDYVSSLIAGVVAVGEQNYRNGDWVRIGDVYGEVRHVGMRTLEIVTPDDDRVLVPHQQLWTQPVHNASNGDARLQCVADFYLHPEHDGMAVCRVLEDVALTSPYLYFDDPVSVVAKEHPWGTHYKIRAYPVDSTQQFRFITDLTIRGRSALQDISVRFAVSPVVSGVGS</sequence>
<evidence type="ECO:0000313" key="8">
    <source>
        <dbReference type="Proteomes" id="UP000244571"/>
    </source>
</evidence>
<dbReference type="AlphaFoldDB" id="A0A2R4XMV9"/>